<evidence type="ECO:0000313" key="1">
    <source>
        <dbReference type="EMBL" id="CRY98965.1"/>
    </source>
</evidence>
<dbReference type="Proteomes" id="UP000182715">
    <property type="component" value="Unassembled WGS sequence"/>
</dbReference>
<dbReference type="AlphaFoldDB" id="A0A0H5QCH5"/>
<organism evidence="1 2">
    <name type="scientific">Neisseria meningitidis serogroup B</name>
    <dbReference type="NCBI Taxonomy" id="491"/>
    <lineage>
        <taxon>Bacteria</taxon>
        <taxon>Pseudomonadati</taxon>
        <taxon>Pseudomonadota</taxon>
        <taxon>Betaproteobacteria</taxon>
        <taxon>Neisseriales</taxon>
        <taxon>Neisseriaceae</taxon>
        <taxon>Neisseria</taxon>
    </lineage>
</organism>
<reference evidence="1 2" key="1">
    <citation type="submission" date="2014-11" db="EMBL/GenBank/DDBJ databases">
        <authorList>
            <person name="Diene M.Seydina."/>
        </authorList>
    </citation>
    <scope>NUCLEOTIDE SEQUENCE [LARGE SCALE GENOMIC DNA]</scope>
    <source>
        <strain evidence="1 2">Neisseria meningitidis CHUV</strain>
    </source>
</reference>
<sequence>MYPTAASYSVRFRLNQAAEMWAVSRRSGTLSPYVKHR</sequence>
<protein>
    <submittedName>
        <fullName evidence="1">Uncharacterized protein</fullName>
    </submittedName>
</protein>
<dbReference type="EMBL" id="CVTF01000036">
    <property type="protein sequence ID" value="CRY98965.1"/>
    <property type="molecule type" value="Genomic_DNA"/>
</dbReference>
<proteinExistence type="predicted"/>
<evidence type="ECO:0000313" key="2">
    <source>
        <dbReference type="Proteomes" id="UP000182715"/>
    </source>
</evidence>
<name>A0A0H5QCH5_NEIMI</name>
<accession>A0A0H5QCH5</accession>